<protein>
    <submittedName>
        <fullName evidence="2">Uncharacterized protein</fullName>
    </submittedName>
</protein>
<feature type="compositionally biased region" description="Polar residues" evidence="1">
    <location>
        <begin position="63"/>
        <end position="80"/>
    </location>
</feature>
<evidence type="ECO:0000256" key="1">
    <source>
        <dbReference type="SAM" id="MobiDB-lite"/>
    </source>
</evidence>
<accession>A0AAW1TTR7</accession>
<feature type="compositionally biased region" description="Basic and acidic residues" evidence="1">
    <location>
        <begin position="52"/>
        <end position="61"/>
    </location>
</feature>
<comment type="caution">
    <text evidence="2">The sequence shown here is derived from an EMBL/GenBank/DDBJ whole genome shotgun (WGS) entry which is preliminary data.</text>
</comment>
<reference evidence="2 3" key="1">
    <citation type="submission" date="2023-03" db="EMBL/GenBank/DDBJ databases">
        <title>Genome insight into feeding habits of ladybird beetles.</title>
        <authorList>
            <person name="Li H.-S."/>
            <person name="Huang Y.-H."/>
            <person name="Pang H."/>
        </authorList>
    </citation>
    <scope>NUCLEOTIDE SEQUENCE [LARGE SCALE GENOMIC DNA]</scope>
    <source>
        <strain evidence="2">SYSU_2023b</strain>
        <tissue evidence="2">Whole body</tissue>
    </source>
</reference>
<dbReference type="Proteomes" id="UP001431783">
    <property type="component" value="Unassembled WGS sequence"/>
</dbReference>
<dbReference type="EMBL" id="JARQZJ010000007">
    <property type="protein sequence ID" value="KAK9871717.1"/>
    <property type="molecule type" value="Genomic_DNA"/>
</dbReference>
<sequence>MDVVMSDDVDHSTDRLIDPDKSKVIVSRNVIIAKNSEIKKSMSQMQELVDSVGDRDQKVEENGNLSENEDLNQTSTTDDK</sequence>
<dbReference type="AlphaFoldDB" id="A0AAW1TTR7"/>
<proteinExistence type="predicted"/>
<evidence type="ECO:0000313" key="2">
    <source>
        <dbReference type="EMBL" id="KAK9871717.1"/>
    </source>
</evidence>
<evidence type="ECO:0000313" key="3">
    <source>
        <dbReference type="Proteomes" id="UP001431783"/>
    </source>
</evidence>
<organism evidence="2 3">
    <name type="scientific">Henosepilachna vigintioctopunctata</name>
    <dbReference type="NCBI Taxonomy" id="420089"/>
    <lineage>
        <taxon>Eukaryota</taxon>
        <taxon>Metazoa</taxon>
        <taxon>Ecdysozoa</taxon>
        <taxon>Arthropoda</taxon>
        <taxon>Hexapoda</taxon>
        <taxon>Insecta</taxon>
        <taxon>Pterygota</taxon>
        <taxon>Neoptera</taxon>
        <taxon>Endopterygota</taxon>
        <taxon>Coleoptera</taxon>
        <taxon>Polyphaga</taxon>
        <taxon>Cucujiformia</taxon>
        <taxon>Coccinelloidea</taxon>
        <taxon>Coccinellidae</taxon>
        <taxon>Epilachninae</taxon>
        <taxon>Epilachnini</taxon>
        <taxon>Henosepilachna</taxon>
    </lineage>
</organism>
<keyword evidence="3" id="KW-1185">Reference proteome</keyword>
<name>A0AAW1TTR7_9CUCU</name>
<feature type="region of interest" description="Disordered" evidence="1">
    <location>
        <begin position="44"/>
        <end position="80"/>
    </location>
</feature>
<gene>
    <name evidence="2" type="ORF">WA026_014169</name>
</gene>